<proteinExistence type="predicted"/>
<dbReference type="RefSeq" id="WP_345558701.1">
    <property type="nucleotide sequence ID" value="NZ_BAABDQ010000001.1"/>
</dbReference>
<reference evidence="2" key="1">
    <citation type="journal article" date="2019" name="Int. J. Syst. Evol. Microbiol.">
        <title>The Global Catalogue of Microorganisms (GCM) 10K type strain sequencing project: providing services to taxonomists for standard genome sequencing and annotation.</title>
        <authorList>
            <consortium name="The Broad Institute Genomics Platform"/>
            <consortium name="The Broad Institute Genome Sequencing Center for Infectious Disease"/>
            <person name="Wu L."/>
            <person name="Ma J."/>
        </authorList>
    </citation>
    <scope>NUCLEOTIDE SEQUENCE [LARGE SCALE GENOMIC DNA]</scope>
    <source>
        <strain evidence="2">JCM 17326</strain>
    </source>
</reference>
<organism evidence="1 2">
    <name type="scientific">Nonomuraea rosea</name>
    <dbReference type="NCBI Taxonomy" id="638574"/>
    <lineage>
        <taxon>Bacteria</taxon>
        <taxon>Bacillati</taxon>
        <taxon>Actinomycetota</taxon>
        <taxon>Actinomycetes</taxon>
        <taxon>Streptosporangiales</taxon>
        <taxon>Streptosporangiaceae</taxon>
        <taxon>Nonomuraea</taxon>
    </lineage>
</organism>
<gene>
    <name evidence="1" type="ORF">GCM10022419_008030</name>
</gene>
<evidence type="ECO:0000313" key="2">
    <source>
        <dbReference type="Proteomes" id="UP001500630"/>
    </source>
</evidence>
<comment type="caution">
    <text evidence="1">The sequence shown here is derived from an EMBL/GenBank/DDBJ whole genome shotgun (WGS) entry which is preliminary data.</text>
</comment>
<protein>
    <submittedName>
        <fullName evidence="1">Uncharacterized protein</fullName>
    </submittedName>
</protein>
<evidence type="ECO:0000313" key="1">
    <source>
        <dbReference type="EMBL" id="GAA3531314.1"/>
    </source>
</evidence>
<name>A0ABP6VE79_9ACTN</name>
<accession>A0ABP6VE79</accession>
<sequence>MNAATTSLLDQAQAATHHSLAILQNVAVRINGACNESQPGPIAARLLERFHTGVHTLDIAFCPHLTATTPQPAFWVPYAAGLIRCPACMSRRLHRSLKGTETHRCDNCRRRAVTIHVYGVQIPAVVLELSDRAVSLPPVQIHFGLCPPCKQIDQQPVKATA</sequence>
<keyword evidence="2" id="KW-1185">Reference proteome</keyword>
<dbReference type="EMBL" id="BAABDQ010000001">
    <property type="protein sequence ID" value="GAA3531314.1"/>
    <property type="molecule type" value="Genomic_DNA"/>
</dbReference>
<dbReference type="Proteomes" id="UP001500630">
    <property type="component" value="Unassembled WGS sequence"/>
</dbReference>